<dbReference type="InterPro" id="IPR044730">
    <property type="entry name" value="RNase_H-like_dom_plant"/>
</dbReference>
<dbReference type="PANTHER" id="PTHR47723">
    <property type="entry name" value="OS05G0353850 PROTEIN"/>
    <property type="match status" value="1"/>
</dbReference>
<reference evidence="2 3" key="1">
    <citation type="journal article" date="2021" name="Commun. Biol.">
        <title>The genome of Shorea leprosula (Dipterocarpaceae) highlights the ecological relevance of drought in aseasonal tropical rainforests.</title>
        <authorList>
            <person name="Ng K.K.S."/>
            <person name="Kobayashi M.J."/>
            <person name="Fawcett J.A."/>
            <person name="Hatakeyama M."/>
            <person name="Paape T."/>
            <person name="Ng C.H."/>
            <person name="Ang C.C."/>
            <person name="Tnah L.H."/>
            <person name="Lee C.T."/>
            <person name="Nishiyama T."/>
            <person name="Sese J."/>
            <person name="O'Brien M.J."/>
            <person name="Copetti D."/>
            <person name="Mohd Noor M.I."/>
            <person name="Ong R.C."/>
            <person name="Putra M."/>
            <person name="Sireger I.Z."/>
            <person name="Indrioko S."/>
            <person name="Kosugi Y."/>
            <person name="Izuno A."/>
            <person name="Isagi Y."/>
            <person name="Lee S.L."/>
            <person name="Shimizu K.K."/>
        </authorList>
    </citation>
    <scope>NUCLEOTIDE SEQUENCE [LARGE SCALE GENOMIC DNA]</scope>
    <source>
        <strain evidence="2">214</strain>
    </source>
</reference>
<accession>A0AAV5IX31</accession>
<dbReference type="GO" id="GO:0003676">
    <property type="term" value="F:nucleic acid binding"/>
    <property type="evidence" value="ECO:0007669"/>
    <property type="project" value="InterPro"/>
</dbReference>
<proteinExistence type="predicted"/>
<dbReference type="InterPro" id="IPR053151">
    <property type="entry name" value="RNase_H-like"/>
</dbReference>
<dbReference type="Pfam" id="PF13456">
    <property type="entry name" value="RVT_3"/>
    <property type="match status" value="1"/>
</dbReference>
<evidence type="ECO:0000313" key="3">
    <source>
        <dbReference type="Proteomes" id="UP001054252"/>
    </source>
</evidence>
<dbReference type="GO" id="GO:0004523">
    <property type="term" value="F:RNA-DNA hybrid ribonuclease activity"/>
    <property type="evidence" value="ECO:0007669"/>
    <property type="project" value="InterPro"/>
</dbReference>
<organism evidence="2 3">
    <name type="scientific">Rubroshorea leprosula</name>
    <dbReference type="NCBI Taxonomy" id="152421"/>
    <lineage>
        <taxon>Eukaryota</taxon>
        <taxon>Viridiplantae</taxon>
        <taxon>Streptophyta</taxon>
        <taxon>Embryophyta</taxon>
        <taxon>Tracheophyta</taxon>
        <taxon>Spermatophyta</taxon>
        <taxon>Magnoliopsida</taxon>
        <taxon>eudicotyledons</taxon>
        <taxon>Gunneridae</taxon>
        <taxon>Pentapetalae</taxon>
        <taxon>rosids</taxon>
        <taxon>malvids</taxon>
        <taxon>Malvales</taxon>
        <taxon>Dipterocarpaceae</taxon>
        <taxon>Rubroshorea</taxon>
    </lineage>
</organism>
<gene>
    <name evidence="2" type="ORF">SLEP1_g18305</name>
</gene>
<dbReference type="PANTHER" id="PTHR47723:SF19">
    <property type="entry name" value="POLYNUCLEOTIDYL TRANSFERASE, RIBONUCLEASE H-LIKE SUPERFAMILY PROTEIN"/>
    <property type="match status" value="1"/>
</dbReference>
<name>A0AAV5IX31_9ROSI</name>
<dbReference type="EMBL" id="BPVZ01000025">
    <property type="protein sequence ID" value="GKV06407.1"/>
    <property type="molecule type" value="Genomic_DNA"/>
</dbReference>
<dbReference type="InterPro" id="IPR002156">
    <property type="entry name" value="RNaseH_domain"/>
</dbReference>
<dbReference type="AlphaFoldDB" id="A0AAV5IX31"/>
<protein>
    <recommendedName>
        <fullName evidence="1">RNase H type-1 domain-containing protein</fullName>
    </recommendedName>
</protein>
<evidence type="ECO:0000259" key="1">
    <source>
        <dbReference type="Pfam" id="PF13456"/>
    </source>
</evidence>
<dbReference type="Proteomes" id="UP001054252">
    <property type="component" value="Unassembled WGS sequence"/>
</dbReference>
<sequence>MIPALITQVWQALASWVRDSRGAWLHGLAANIGSASSFMVKLWGLREGLRLCRTLAIERLVAELDSFVVVQFTTEIRELDGIVAALVMDARALMSYWAYSQAVMLLPTSLLH</sequence>
<dbReference type="CDD" id="cd06222">
    <property type="entry name" value="RNase_H_like"/>
    <property type="match status" value="1"/>
</dbReference>
<feature type="domain" description="RNase H type-1" evidence="1">
    <location>
        <begin position="16"/>
        <end position="95"/>
    </location>
</feature>
<evidence type="ECO:0000313" key="2">
    <source>
        <dbReference type="EMBL" id="GKV06407.1"/>
    </source>
</evidence>
<keyword evidence="3" id="KW-1185">Reference proteome</keyword>
<comment type="caution">
    <text evidence="2">The sequence shown here is derived from an EMBL/GenBank/DDBJ whole genome shotgun (WGS) entry which is preliminary data.</text>
</comment>